<keyword evidence="1" id="KW-1133">Transmembrane helix</keyword>
<feature type="transmembrane region" description="Helical" evidence="1">
    <location>
        <begin position="38"/>
        <end position="56"/>
    </location>
</feature>
<reference evidence="2 3" key="1">
    <citation type="submission" date="2023-07" db="EMBL/GenBank/DDBJ databases">
        <title>Genomic Encyclopedia of Type Strains, Phase IV (KMG-IV): sequencing the most valuable type-strain genomes for metagenomic binning, comparative biology and taxonomic classification.</title>
        <authorList>
            <person name="Goeker M."/>
        </authorList>
    </citation>
    <scope>NUCLEOTIDE SEQUENCE [LARGE SCALE GENOMIC DNA]</scope>
    <source>
        <strain evidence="2 3">DSM 19154</strain>
    </source>
</reference>
<gene>
    <name evidence="2" type="ORF">J2S05_003424</name>
</gene>
<protein>
    <submittedName>
        <fullName evidence="2">Uncharacterized protein</fullName>
    </submittedName>
</protein>
<accession>A0ABT9YL53</accession>
<proteinExistence type="predicted"/>
<keyword evidence="3" id="KW-1185">Reference proteome</keyword>
<sequence>MEIEYIRGNHTNQNRKLLKRISSKIISKISIIIPSKRWIIIVVVVVVVVVVFIVRHKGTTTRLDKRK</sequence>
<evidence type="ECO:0000313" key="2">
    <source>
        <dbReference type="EMBL" id="MDQ0208612.1"/>
    </source>
</evidence>
<evidence type="ECO:0000256" key="1">
    <source>
        <dbReference type="SAM" id="Phobius"/>
    </source>
</evidence>
<dbReference type="EMBL" id="JAUSUA010000006">
    <property type="protein sequence ID" value="MDQ0208612.1"/>
    <property type="molecule type" value="Genomic_DNA"/>
</dbReference>
<organism evidence="2 3">
    <name type="scientific">Alkalicoccobacillus murimartini</name>
    <dbReference type="NCBI Taxonomy" id="171685"/>
    <lineage>
        <taxon>Bacteria</taxon>
        <taxon>Bacillati</taxon>
        <taxon>Bacillota</taxon>
        <taxon>Bacilli</taxon>
        <taxon>Bacillales</taxon>
        <taxon>Bacillaceae</taxon>
        <taxon>Alkalicoccobacillus</taxon>
    </lineage>
</organism>
<evidence type="ECO:0000313" key="3">
    <source>
        <dbReference type="Proteomes" id="UP001225034"/>
    </source>
</evidence>
<comment type="caution">
    <text evidence="2">The sequence shown here is derived from an EMBL/GenBank/DDBJ whole genome shotgun (WGS) entry which is preliminary data.</text>
</comment>
<dbReference type="Proteomes" id="UP001225034">
    <property type="component" value="Unassembled WGS sequence"/>
</dbReference>
<name>A0ABT9YL53_9BACI</name>
<keyword evidence="1" id="KW-0812">Transmembrane</keyword>
<keyword evidence="1" id="KW-0472">Membrane</keyword>